<organism evidence="2 3">
    <name type="scientific">Halomonas qinghailakensis</name>
    <dbReference type="NCBI Taxonomy" id="2937790"/>
    <lineage>
        <taxon>Bacteria</taxon>
        <taxon>Pseudomonadati</taxon>
        <taxon>Pseudomonadota</taxon>
        <taxon>Gammaproteobacteria</taxon>
        <taxon>Oceanospirillales</taxon>
        <taxon>Halomonadaceae</taxon>
        <taxon>Halomonas</taxon>
    </lineage>
</organism>
<keyword evidence="3" id="KW-1185">Reference proteome</keyword>
<gene>
    <name evidence="2" type="ORF">M0220_15465</name>
</gene>
<feature type="transmembrane region" description="Helical" evidence="1">
    <location>
        <begin position="30"/>
        <end position="48"/>
    </location>
</feature>
<dbReference type="RefSeq" id="WP_264018159.1">
    <property type="nucleotide sequence ID" value="NZ_CP096973.1"/>
</dbReference>
<name>A0AA46YQ97_9GAMM</name>
<proteinExistence type="predicted"/>
<sequence length="83" mass="8919">MKIIFALTLGTIAMLLAVTAQDSLIARLLLASVGLALYAVALIPVAVGSEQKASRARKLNVSIVGMMSGLLYRKQLEFLKEPF</sequence>
<accession>A0AA46YQ97</accession>
<keyword evidence="1" id="KW-0472">Membrane</keyword>
<dbReference type="EMBL" id="CP096973">
    <property type="protein sequence ID" value="UYO74255.1"/>
    <property type="molecule type" value="Genomic_DNA"/>
</dbReference>
<keyword evidence="1" id="KW-1133">Transmembrane helix</keyword>
<protein>
    <submittedName>
        <fullName evidence="2">Uncharacterized protein</fullName>
    </submittedName>
</protein>
<dbReference type="KEGG" id="hqn:M0220_15465"/>
<evidence type="ECO:0000313" key="2">
    <source>
        <dbReference type="EMBL" id="UYO74255.1"/>
    </source>
</evidence>
<evidence type="ECO:0000313" key="3">
    <source>
        <dbReference type="Proteomes" id="UP001164935"/>
    </source>
</evidence>
<dbReference type="Proteomes" id="UP001164935">
    <property type="component" value="Chromosome"/>
</dbReference>
<reference evidence="2" key="1">
    <citation type="submission" date="2022-05" db="EMBL/GenBank/DDBJ databases">
        <title>Complete sequence of a novel PHA-producing Halomonas strain.</title>
        <authorList>
            <person name="Zheng Z."/>
        </authorList>
    </citation>
    <scope>NUCLEOTIDE SEQUENCE</scope>
    <source>
        <strain evidence="2">ZZQ-149</strain>
    </source>
</reference>
<dbReference type="AlphaFoldDB" id="A0AA46YQ97"/>
<keyword evidence="1" id="KW-0812">Transmembrane</keyword>
<evidence type="ECO:0000256" key="1">
    <source>
        <dbReference type="SAM" id="Phobius"/>
    </source>
</evidence>